<feature type="chain" id="PRO_5010717211" description="PKD domain-containing protein" evidence="1">
    <location>
        <begin position="22"/>
        <end position="565"/>
    </location>
</feature>
<organism evidence="2 3">
    <name type="scientific">Aquiflexum balticum DSM 16537</name>
    <dbReference type="NCBI Taxonomy" id="758820"/>
    <lineage>
        <taxon>Bacteria</taxon>
        <taxon>Pseudomonadati</taxon>
        <taxon>Bacteroidota</taxon>
        <taxon>Cytophagia</taxon>
        <taxon>Cytophagales</taxon>
        <taxon>Cyclobacteriaceae</taxon>
        <taxon>Aquiflexum</taxon>
    </lineage>
</organism>
<dbReference type="EMBL" id="LT838813">
    <property type="protein sequence ID" value="SMD41807.1"/>
    <property type="molecule type" value="Genomic_DNA"/>
</dbReference>
<reference evidence="3" key="1">
    <citation type="submission" date="2017-04" db="EMBL/GenBank/DDBJ databases">
        <authorList>
            <person name="Varghese N."/>
            <person name="Submissions S."/>
        </authorList>
    </citation>
    <scope>NUCLEOTIDE SEQUENCE [LARGE SCALE GENOMIC DNA]</scope>
    <source>
        <strain evidence="3">DSM 16537</strain>
    </source>
</reference>
<dbReference type="AlphaFoldDB" id="A0A1W2GYM6"/>
<sequence>MRFLKTVLFALFLVLSYNSNAQDPNKPDLRDGSCTICKGNAQNYSILNVFFSDAAGNPNNICEDSGPYYISLLYTSNSRSGIHNFRIIADIVKKDRNNPNGDPLDSFYINEYVGSINPCNSGSCIITIPIPNIGIECQNEFYELSQPLVSWTTSAAKDLEDSYTCQSYPAAQCLNNRSSIPIEVGVLSYTFEPIFECFEGDLDQTNVSFIITSLFGGNPTLDYNANWNFTFSDGTSLSSSEFNPTVWNRAVGSSFNATLTISQQGLVGNPGTINTTVPNALTTENVILSERVIESTIDENSGQDLASGLIEIEFVEGDYFHFWTSLDDPTFYSEEATIDSLVGGTTYKLTTIDNSTGRCRVDLFVMDARILPVEISECDAEYLNESRTAKISWATFKEMGNSHFEIERSVDNINDFRAIGTVEGMGFKDTMTGYEYIDMALPFTESIVYYRIKQYDFNGKVTTGKVFSVRIAGSLTTGNIWKVYPNPLVGGDRLNIKLADFKGYNGELIGVRIISSTAMTYQVQAKSESELNEVLGNLINRIPNGVLMIEIQWGQKVEHFKLLKK</sequence>
<feature type="signal peptide" evidence="1">
    <location>
        <begin position="1"/>
        <end position="21"/>
    </location>
</feature>
<keyword evidence="3" id="KW-1185">Reference proteome</keyword>
<dbReference type="RefSeq" id="WP_084118664.1">
    <property type="nucleotide sequence ID" value="NZ_LT838813.1"/>
</dbReference>
<evidence type="ECO:0000313" key="2">
    <source>
        <dbReference type="EMBL" id="SMD41807.1"/>
    </source>
</evidence>
<name>A0A1W2GYM6_9BACT</name>
<dbReference type="STRING" id="758820.SAMN00777080_0338"/>
<evidence type="ECO:0000256" key="1">
    <source>
        <dbReference type="SAM" id="SignalP"/>
    </source>
</evidence>
<gene>
    <name evidence="2" type="ORF">SAMN00777080_0338</name>
</gene>
<proteinExistence type="predicted"/>
<dbReference type="Proteomes" id="UP000192333">
    <property type="component" value="Chromosome I"/>
</dbReference>
<keyword evidence="1" id="KW-0732">Signal</keyword>
<evidence type="ECO:0000313" key="3">
    <source>
        <dbReference type="Proteomes" id="UP000192333"/>
    </source>
</evidence>
<dbReference type="OrthoDB" id="1488789at2"/>
<accession>A0A1W2GYM6</accession>
<protein>
    <recommendedName>
        <fullName evidence="4">PKD domain-containing protein</fullName>
    </recommendedName>
</protein>
<evidence type="ECO:0008006" key="4">
    <source>
        <dbReference type="Google" id="ProtNLM"/>
    </source>
</evidence>